<dbReference type="Proteomes" id="UP000462760">
    <property type="component" value="Unassembled WGS sequence"/>
</dbReference>
<evidence type="ECO:0000313" key="1">
    <source>
        <dbReference type="EMBL" id="MSS43668.1"/>
    </source>
</evidence>
<dbReference type="InterPro" id="IPR024209">
    <property type="entry name" value="CDIF630_02480-like"/>
</dbReference>
<gene>
    <name evidence="1" type="ORF">FYJ27_08010</name>
</gene>
<protein>
    <submittedName>
        <fullName evidence="1">DUF3787 domain-containing protein</fullName>
    </submittedName>
</protein>
<organism evidence="1 2">
    <name type="scientific">Anaerosalibacter bizertensis</name>
    <dbReference type="NCBI Taxonomy" id="932217"/>
    <lineage>
        <taxon>Bacteria</taxon>
        <taxon>Bacillati</taxon>
        <taxon>Bacillota</taxon>
        <taxon>Tissierellia</taxon>
        <taxon>Tissierellales</taxon>
        <taxon>Sporanaerobacteraceae</taxon>
        <taxon>Anaerosalibacter</taxon>
    </lineage>
</organism>
<evidence type="ECO:0000313" key="2">
    <source>
        <dbReference type="Proteomes" id="UP000462760"/>
    </source>
</evidence>
<reference evidence="1 2" key="1">
    <citation type="submission" date="2019-08" db="EMBL/GenBank/DDBJ databases">
        <title>In-depth cultivation of the pig gut microbiome towards novel bacterial diversity and tailored functional studies.</title>
        <authorList>
            <person name="Wylensek D."/>
            <person name="Hitch T.C.A."/>
            <person name="Clavel T."/>
        </authorList>
    </citation>
    <scope>NUCLEOTIDE SEQUENCE [LARGE SCALE GENOMIC DNA]</scope>
    <source>
        <strain evidence="1 2">Med78-601-WT-4W-RMD-3</strain>
    </source>
</reference>
<name>A0A844FIB1_9FIRM</name>
<dbReference type="AlphaFoldDB" id="A0A844FIB1"/>
<dbReference type="OrthoDB" id="1708132at2"/>
<proteinExistence type="predicted"/>
<dbReference type="Pfam" id="PF12655">
    <property type="entry name" value="CDIF630_02480-like"/>
    <property type="match status" value="1"/>
</dbReference>
<comment type="caution">
    <text evidence="1">The sequence shown here is derived from an EMBL/GenBank/DDBJ whole genome shotgun (WGS) entry which is preliminary data.</text>
</comment>
<accession>A0A844FIB1</accession>
<sequence length="68" mass="8012">MRRDRVAKNNNENLNVNRFKEKKMSIPIENQKTAAYYDIKGLKPESRVPIPTLEGVVRAKEWVEQNQK</sequence>
<dbReference type="EMBL" id="VULR01000010">
    <property type="protein sequence ID" value="MSS43668.1"/>
    <property type="molecule type" value="Genomic_DNA"/>
</dbReference>